<evidence type="ECO:0008006" key="4">
    <source>
        <dbReference type="Google" id="ProtNLM"/>
    </source>
</evidence>
<feature type="compositionally biased region" description="Basic and acidic residues" evidence="1">
    <location>
        <begin position="60"/>
        <end position="79"/>
    </location>
</feature>
<name>A0A4U7AVA6_9PEZI</name>
<feature type="region of interest" description="Disordered" evidence="1">
    <location>
        <begin position="1"/>
        <end position="92"/>
    </location>
</feature>
<reference evidence="2 3" key="1">
    <citation type="submission" date="2018-02" db="EMBL/GenBank/DDBJ databases">
        <title>Draft genome sequences of Elsinoe sp., causing black scab on jojoba.</title>
        <authorList>
            <person name="Stodart B."/>
            <person name="Jeffress S."/>
            <person name="Ash G."/>
            <person name="Arun Chinnappa K."/>
        </authorList>
    </citation>
    <scope>NUCLEOTIDE SEQUENCE [LARGE SCALE GENOMIC DNA]</scope>
    <source>
        <strain evidence="2 3">Hillstone_2</strain>
    </source>
</reference>
<accession>A0A4U7AVA6</accession>
<feature type="compositionally biased region" description="Low complexity" evidence="1">
    <location>
        <begin position="1"/>
        <end position="20"/>
    </location>
</feature>
<evidence type="ECO:0000256" key="1">
    <source>
        <dbReference type="SAM" id="MobiDB-lite"/>
    </source>
</evidence>
<organism evidence="2 3">
    <name type="scientific">Elsinoe australis</name>
    <dbReference type="NCBI Taxonomy" id="40998"/>
    <lineage>
        <taxon>Eukaryota</taxon>
        <taxon>Fungi</taxon>
        <taxon>Dikarya</taxon>
        <taxon>Ascomycota</taxon>
        <taxon>Pezizomycotina</taxon>
        <taxon>Dothideomycetes</taxon>
        <taxon>Dothideomycetidae</taxon>
        <taxon>Myriangiales</taxon>
        <taxon>Elsinoaceae</taxon>
        <taxon>Elsinoe</taxon>
    </lineage>
</organism>
<comment type="caution">
    <text evidence="2">The sequence shown here is derived from an EMBL/GenBank/DDBJ whole genome shotgun (WGS) entry which is preliminary data.</text>
</comment>
<dbReference type="EMBL" id="PTQR01000112">
    <property type="protein sequence ID" value="TKX19594.1"/>
    <property type="molecule type" value="Genomic_DNA"/>
</dbReference>
<sequence length="460" mass="50813">MSNPGSRRSAPARARSGQGREAPRQSESGVSQPLRRSSRKRTRVQTSARAEDTAGDSAASDDHASSSEGDQGGRRDRIETSPVNADDVNPPGELIYDLSAFTSAEQRRIKKARTSTHAPTFHMPRFIEITSPGGQIDFCIDLNSQERVVLQSRRRGPSDRLLSCTCTRNVKGPKTPLCEHIWHFQEKVIRSLYSQVPQDPITFDTTDATVHLPGADEPVSLYSLFSREKDGLLAHWDLAPYQAARETEYQKSSQHVLCVAYGSDLLPSEMFSAAGPGSPTEFAGRRISDLLLRRATLDSTIHEQLKKLLAPQVIQRALLQRLETRVRAIFADLSRLDSGDTSGLVSINGRLRQLSRSIAEYDEMYTGDNALLEDTRKDLANFLLSIIAATLDRPELFAQTIAPPFPQGGLFVVTDLGRFADVIDENMMMETGELARSLHQNGAPEVYLRALRAAVTGRQA</sequence>
<feature type="compositionally biased region" description="Polar residues" evidence="1">
    <location>
        <begin position="25"/>
        <end position="35"/>
    </location>
</feature>
<gene>
    <name evidence="2" type="ORF">C1H76_8232</name>
</gene>
<protein>
    <recommendedName>
        <fullName evidence="4">SWIM-type domain-containing protein</fullName>
    </recommendedName>
</protein>
<dbReference type="AlphaFoldDB" id="A0A4U7AVA6"/>
<evidence type="ECO:0000313" key="2">
    <source>
        <dbReference type="EMBL" id="TKX19594.1"/>
    </source>
</evidence>
<dbReference type="Proteomes" id="UP000308133">
    <property type="component" value="Unassembled WGS sequence"/>
</dbReference>
<proteinExistence type="predicted"/>
<evidence type="ECO:0000313" key="3">
    <source>
        <dbReference type="Proteomes" id="UP000308133"/>
    </source>
</evidence>